<reference evidence="3 4" key="1">
    <citation type="submission" date="2018-05" db="EMBL/GenBank/DDBJ databases">
        <title>Genomic Encyclopedia of Archaeal and Bacterial Type Strains, Phase II (KMG-II): from individual species to whole genera.</title>
        <authorList>
            <person name="Goeker M."/>
        </authorList>
    </citation>
    <scope>NUCLEOTIDE SEQUENCE [LARGE SCALE GENOMIC DNA]</scope>
    <source>
        <strain evidence="3 4">DSM 45184</strain>
    </source>
</reference>
<dbReference type="Proteomes" id="UP000245697">
    <property type="component" value="Unassembled WGS sequence"/>
</dbReference>
<evidence type="ECO:0000259" key="2">
    <source>
        <dbReference type="Pfam" id="PF02518"/>
    </source>
</evidence>
<name>A0A316F974_9ACTN</name>
<organism evidence="3 4">
    <name type="scientific">Actinoplanes xinjiangensis</name>
    <dbReference type="NCBI Taxonomy" id="512350"/>
    <lineage>
        <taxon>Bacteria</taxon>
        <taxon>Bacillati</taxon>
        <taxon>Actinomycetota</taxon>
        <taxon>Actinomycetes</taxon>
        <taxon>Micromonosporales</taxon>
        <taxon>Micromonosporaceae</taxon>
        <taxon>Actinoplanes</taxon>
    </lineage>
</organism>
<dbReference type="PANTHER" id="PTHR35526:SF3">
    <property type="entry name" value="ANTI-SIGMA-F FACTOR RSBW"/>
    <property type="match status" value="1"/>
</dbReference>
<dbReference type="PANTHER" id="PTHR35526">
    <property type="entry name" value="ANTI-SIGMA-F FACTOR RSBW-RELATED"/>
    <property type="match status" value="1"/>
</dbReference>
<dbReference type="InterPro" id="IPR036890">
    <property type="entry name" value="HATPase_C_sf"/>
</dbReference>
<keyword evidence="1" id="KW-0723">Serine/threonine-protein kinase</keyword>
<gene>
    <name evidence="3" type="ORF">BC793_1137</name>
</gene>
<keyword evidence="1" id="KW-0808">Transferase</keyword>
<dbReference type="EMBL" id="QGGR01000013">
    <property type="protein sequence ID" value="PWK43328.1"/>
    <property type="molecule type" value="Genomic_DNA"/>
</dbReference>
<dbReference type="SUPFAM" id="SSF55874">
    <property type="entry name" value="ATPase domain of HSP90 chaperone/DNA topoisomerase II/histidine kinase"/>
    <property type="match status" value="1"/>
</dbReference>
<proteinExistence type="predicted"/>
<evidence type="ECO:0000256" key="1">
    <source>
        <dbReference type="ARBA" id="ARBA00022527"/>
    </source>
</evidence>
<accession>A0A316F974</accession>
<sequence>MPHHTARPPEGDAGPSRSAIAIIDPDAQLVEVAVTGRWDHPTWAQARSLLSECLDEQPVSILLDLGRLDDPHAQSAALWFTTAREARRLRPPVRMAACLPDDSALAVHMRRLAARHQLAIHPDMRQARTVLTARRPLTDEICIALQPRLQAATEAREAVGTACRRWDLHELYPRAVLVASELVANAVQHAGTAITLTITRLPTRRRPPYHRHPQLRVTVQDRRPDLPRVLVPSAVAPFECGLGLRVVDAAAEAWGAFPTRTGKLVWAMLRARPK</sequence>
<dbReference type="Pfam" id="PF02518">
    <property type="entry name" value="HATPase_c"/>
    <property type="match status" value="1"/>
</dbReference>
<dbReference type="Gene3D" id="3.30.565.10">
    <property type="entry name" value="Histidine kinase-like ATPase, C-terminal domain"/>
    <property type="match status" value="1"/>
</dbReference>
<dbReference type="InterPro" id="IPR050267">
    <property type="entry name" value="Anti-sigma-factor_SerPK"/>
</dbReference>
<feature type="domain" description="Histidine kinase/HSP90-like ATPase" evidence="2">
    <location>
        <begin position="174"/>
        <end position="256"/>
    </location>
</feature>
<evidence type="ECO:0000313" key="3">
    <source>
        <dbReference type="EMBL" id="PWK43328.1"/>
    </source>
</evidence>
<dbReference type="AlphaFoldDB" id="A0A316F974"/>
<keyword evidence="1" id="KW-0418">Kinase</keyword>
<dbReference type="CDD" id="cd16936">
    <property type="entry name" value="HATPase_RsbW-like"/>
    <property type="match status" value="1"/>
</dbReference>
<evidence type="ECO:0000313" key="4">
    <source>
        <dbReference type="Proteomes" id="UP000245697"/>
    </source>
</evidence>
<dbReference type="InterPro" id="IPR003594">
    <property type="entry name" value="HATPase_dom"/>
</dbReference>
<protein>
    <recommendedName>
        <fullName evidence="2">Histidine kinase/HSP90-like ATPase domain-containing protein</fullName>
    </recommendedName>
</protein>
<comment type="caution">
    <text evidence="3">The sequence shown here is derived from an EMBL/GenBank/DDBJ whole genome shotgun (WGS) entry which is preliminary data.</text>
</comment>
<keyword evidence="4" id="KW-1185">Reference proteome</keyword>